<reference evidence="1 2" key="1">
    <citation type="journal article" date="2014" name="Genome Announc.">
        <title>Draft genome sequences of the altered schaedler flora, a defined bacterial community from gnotobiotic mice.</title>
        <authorList>
            <person name="Wannemuehler M.J."/>
            <person name="Overstreet A.M."/>
            <person name="Ward D.V."/>
            <person name="Phillips G.J."/>
        </authorList>
    </citation>
    <scope>NUCLEOTIDE SEQUENCE [LARGE SCALE GENOMIC DNA]</scope>
    <source>
        <strain evidence="1 2">ASF492</strain>
    </source>
</reference>
<dbReference type="SUPFAM" id="SSF52949">
    <property type="entry name" value="Macro domain-like"/>
    <property type="match status" value="1"/>
</dbReference>
<dbReference type="HOGENOM" id="CLU_054419_4_0_9"/>
<organism evidence="1 2">
    <name type="scientific">Eubacterium plexicaudatum ASF492</name>
    <dbReference type="NCBI Taxonomy" id="1235802"/>
    <lineage>
        <taxon>Bacteria</taxon>
        <taxon>Bacillati</taxon>
        <taxon>Bacillota</taxon>
        <taxon>Clostridia</taxon>
        <taxon>Eubacteriales</taxon>
        <taxon>Eubacteriaceae</taxon>
        <taxon>Eubacterium</taxon>
    </lineage>
</organism>
<dbReference type="PANTHER" id="PTHR12521">
    <property type="entry name" value="PROTEIN C6ORF130"/>
    <property type="match status" value="1"/>
</dbReference>
<dbReference type="PATRIC" id="fig|1235802.3.peg.4977"/>
<keyword evidence="2" id="KW-1185">Reference proteome</keyword>
<evidence type="ECO:0000313" key="1">
    <source>
        <dbReference type="EMBL" id="EMZ21144.1"/>
    </source>
</evidence>
<dbReference type="Gene3D" id="3.40.220.10">
    <property type="entry name" value="Leucine Aminopeptidase, subunit E, domain 1"/>
    <property type="match status" value="1"/>
</dbReference>
<evidence type="ECO:0008006" key="3">
    <source>
        <dbReference type="Google" id="ProtNLM"/>
    </source>
</evidence>
<proteinExistence type="predicted"/>
<dbReference type="InterPro" id="IPR050892">
    <property type="entry name" value="ADP-ribose_metab_enzymes"/>
</dbReference>
<dbReference type="EMBL" id="AQFT01000136">
    <property type="protein sequence ID" value="EMZ21144.1"/>
    <property type="molecule type" value="Genomic_DNA"/>
</dbReference>
<gene>
    <name evidence="1" type="ORF">C823_04717</name>
</gene>
<dbReference type="eggNOG" id="ENOG5032XPT">
    <property type="taxonomic scope" value="Bacteria"/>
</dbReference>
<accession>N2A9Z2</accession>
<dbReference type="GO" id="GO:0140291">
    <property type="term" value="P:peptidyl-glutamate ADP-deribosylation"/>
    <property type="evidence" value="ECO:0007669"/>
    <property type="project" value="TreeGrafter"/>
</dbReference>
<dbReference type="STRING" id="1235802.C823_04717"/>
<dbReference type="PANTHER" id="PTHR12521:SF0">
    <property type="entry name" value="ADP-RIBOSE GLYCOHYDROLASE OARD1"/>
    <property type="match status" value="1"/>
</dbReference>
<evidence type="ECO:0000313" key="2">
    <source>
        <dbReference type="Proteomes" id="UP000012589"/>
    </source>
</evidence>
<protein>
    <recommendedName>
        <fullName evidence="3">Macro domain-containing protein</fullName>
    </recommendedName>
</protein>
<dbReference type="Proteomes" id="UP000012589">
    <property type="component" value="Unassembled WGS sequence"/>
</dbReference>
<name>N2A9Z2_9FIRM</name>
<dbReference type="CDD" id="cd02901">
    <property type="entry name" value="Macro_Poa1p-like"/>
    <property type="match status" value="1"/>
</dbReference>
<comment type="caution">
    <text evidence="1">The sequence shown here is derived from an EMBL/GenBank/DDBJ whole genome shotgun (WGS) entry which is preliminary data.</text>
</comment>
<dbReference type="OrthoDB" id="9780211at2"/>
<dbReference type="AlphaFoldDB" id="N2A9Z2"/>
<dbReference type="InterPro" id="IPR043472">
    <property type="entry name" value="Macro_dom-like"/>
</dbReference>
<sequence length="148" mass="17301">MIYREEIKDLFSVSEDYYLAHCISADFGMGKGIVVEFNERFDMKNKLRLKYPDYLDAYNRHRIGGDCILEGRVLNLITKERYFQKPTIITMRIALQKMKDICIENNITKVAMPTIGAGLDRFVWGVVLDQIHMIFDDIDIEILVCKLK</sequence>